<dbReference type="Proteomes" id="UP000219612">
    <property type="component" value="Unassembled WGS sequence"/>
</dbReference>
<dbReference type="RefSeq" id="WP_179855606.1">
    <property type="nucleotide sequence ID" value="NZ_OBDY01000033.1"/>
</dbReference>
<sequence>MAQPAAFSPSDHDFEVSVHEARTRFVQLVRVASLTGRPVTITDHGRPTATIVPLPLPHQRNAPSHPPGPGSATGRPPDGTSTAPLHPPGAAGATDRTQAEDARQVEDARRRAEAERQAGAEAERRHAETFRQAEAARQQSDPDRAQAVAAGWARRLEEVRAAQQRRHAAEMAALAQALADAWRVIDHLRPRGADTGIDRLRTEHHDFLPDRRGAGGQSM</sequence>
<gene>
    <name evidence="3" type="ORF">SAMN05421748_13366</name>
</gene>
<comment type="similarity">
    <text evidence="1">Belongs to the phD/YefM antitoxin family.</text>
</comment>
<dbReference type="AlphaFoldDB" id="A0A285K7P6"/>
<evidence type="ECO:0000313" key="4">
    <source>
        <dbReference type="Proteomes" id="UP000219612"/>
    </source>
</evidence>
<feature type="compositionally biased region" description="Basic and acidic residues" evidence="2">
    <location>
        <begin position="97"/>
        <end position="131"/>
    </location>
</feature>
<evidence type="ECO:0000256" key="1">
    <source>
        <dbReference type="ARBA" id="ARBA00009981"/>
    </source>
</evidence>
<organism evidence="3 4">
    <name type="scientific">Paractinoplanes atraurantiacus</name>
    <dbReference type="NCBI Taxonomy" id="1036182"/>
    <lineage>
        <taxon>Bacteria</taxon>
        <taxon>Bacillati</taxon>
        <taxon>Actinomycetota</taxon>
        <taxon>Actinomycetes</taxon>
        <taxon>Micromonosporales</taxon>
        <taxon>Micromonosporaceae</taxon>
        <taxon>Paractinoplanes</taxon>
    </lineage>
</organism>
<dbReference type="EMBL" id="OBDY01000033">
    <property type="protein sequence ID" value="SNY68595.1"/>
    <property type="molecule type" value="Genomic_DNA"/>
</dbReference>
<dbReference type="Gene3D" id="3.40.1620.10">
    <property type="entry name" value="YefM-like domain"/>
    <property type="match status" value="1"/>
</dbReference>
<dbReference type="NCBIfam" id="TIGR01552">
    <property type="entry name" value="phd_fam"/>
    <property type="match status" value="1"/>
</dbReference>
<dbReference type="InterPro" id="IPR036165">
    <property type="entry name" value="YefM-like_sf"/>
</dbReference>
<evidence type="ECO:0000256" key="2">
    <source>
        <dbReference type="SAM" id="MobiDB-lite"/>
    </source>
</evidence>
<keyword evidence="4" id="KW-1185">Reference proteome</keyword>
<feature type="region of interest" description="Disordered" evidence="2">
    <location>
        <begin position="40"/>
        <end position="146"/>
    </location>
</feature>
<reference evidence="3 4" key="1">
    <citation type="submission" date="2017-09" db="EMBL/GenBank/DDBJ databases">
        <authorList>
            <person name="Ehlers B."/>
            <person name="Leendertz F.H."/>
        </authorList>
    </citation>
    <scope>NUCLEOTIDE SEQUENCE [LARGE SCALE GENOMIC DNA]</scope>
    <source>
        <strain evidence="3 4">CGMCC 4.6857</strain>
    </source>
</reference>
<dbReference type="SUPFAM" id="SSF143120">
    <property type="entry name" value="YefM-like"/>
    <property type="match status" value="1"/>
</dbReference>
<accession>A0A285K7P6</accession>
<proteinExistence type="inferred from homology"/>
<protein>
    <submittedName>
        <fullName evidence="3">Prevent-host-death family protein</fullName>
    </submittedName>
</protein>
<name>A0A285K7P6_9ACTN</name>
<evidence type="ECO:0000313" key="3">
    <source>
        <dbReference type="EMBL" id="SNY68595.1"/>
    </source>
</evidence>